<organism evidence="3 4">
    <name type="scientific">Hordeum vulgare subsp. vulgare</name>
    <name type="common">Domesticated barley</name>
    <dbReference type="NCBI Taxonomy" id="112509"/>
    <lineage>
        <taxon>Eukaryota</taxon>
        <taxon>Viridiplantae</taxon>
        <taxon>Streptophyta</taxon>
        <taxon>Embryophyta</taxon>
        <taxon>Tracheophyta</taxon>
        <taxon>Spermatophyta</taxon>
        <taxon>Magnoliopsida</taxon>
        <taxon>Liliopsida</taxon>
        <taxon>Poales</taxon>
        <taxon>Poaceae</taxon>
        <taxon>BOP clade</taxon>
        <taxon>Pooideae</taxon>
        <taxon>Triticodae</taxon>
        <taxon>Triticeae</taxon>
        <taxon>Hordeinae</taxon>
        <taxon>Hordeum</taxon>
    </lineage>
</organism>
<feature type="region of interest" description="Disordered" evidence="1">
    <location>
        <begin position="621"/>
        <end position="640"/>
    </location>
</feature>
<dbReference type="PANTHER" id="PTHR33116:SF86">
    <property type="entry name" value="REVERSE TRANSCRIPTASE DOMAIN-CONTAINING PROTEIN"/>
    <property type="match status" value="1"/>
</dbReference>
<dbReference type="InterPro" id="IPR026960">
    <property type="entry name" value="RVT-Znf"/>
</dbReference>
<dbReference type="Pfam" id="PF13966">
    <property type="entry name" value="zf-RVT"/>
    <property type="match status" value="1"/>
</dbReference>
<feature type="domain" description="Reverse transcriptase" evidence="2">
    <location>
        <begin position="1"/>
        <end position="179"/>
    </location>
</feature>
<evidence type="ECO:0000259" key="2">
    <source>
        <dbReference type="PROSITE" id="PS50878"/>
    </source>
</evidence>
<proteinExistence type="predicted"/>
<reference evidence="3" key="3">
    <citation type="submission" date="2022-01" db="UniProtKB">
        <authorList>
            <consortium name="EnsemblPlants"/>
        </authorList>
    </citation>
    <scope>IDENTIFICATION</scope>
    <source>
        <strain evidence="3">subsp. vulgare</strain>
    </source>
</reference>
<accession>A0A8I6YQZ6</accession>
<name>A0A8I6YQZ6_HORVV</name>
<dbReference type="PROSITE" id="PS50878">
    <property type="entry name" value="RT_POL"/>
    <property type="match status" value="1"/>
</dbReference>
<dbReference type="Proteomes" id="UP000011116">
    <property type="component" value="Chromosome 7H"/>
</dbReference>
<dbReference type="AlphaFoldDB" id="A0A8I6YQZ6"/>
<dbReference type="Pfam" id="PF00078">
    <property type="entry name" value="RVT_1"/>
    <property type="match status" value="1"/>
</dbReference>
<dbReference type="Gramene" id="HORVU.MOREX.r3.7HG0728170.1">
    <property type="protein sequence ID" value="HORVU.MOREX.r3.7HG0728170.1.CDS1"/>
    <property type="gene ID" value="HORVU.MOREX.r3.7HG0728170"/>
</dbReference>
<reference evidence="4" key="1">
    <citation type="journal article" date="2012" name="Nature">
        <title>A physical, genetic and functional sequence assembly of the barley genome.</title>
        <authorList>
            <consortium name="The International Barley Genome Sequencing Consortium"/>
            <person name="Mayer K.F."/>
            <person name="Waugh R."/>
            <person name="Brown J.W."/>
            <person name="Schulman A."/>
            <person name="Langridge P."/>
            <person name="Platzer M."/>
            <person name="Fincher G.B."/>
            <person name="Muehlbauer G.J."/>
            <person name="Sato K."/>
            <person name="Close T.J."/>
            <person name="Wise R.P."/>
            <person name="Stein N."/>
        </authorList>
    </citation>
    <scope>NUCLEOTIDE SEQUENCE [LARGE SCALE GENOMIC DNA]</scope>
    <source>
        <strain evidence="4">cv. Morex</strain>
    </source>
</reference>
<dbReference type="PANTHER" id="PTHR33116">
    <property type="entry name" value="REVERSE TRANSCRIPTASE ZINC-BINDING DOMAIN-CONTAINING PROTEIN-RELATED-RELATED"/>
    <property type="match status" value="1"/>
</dbReference>
<evidence type="ECO:0000313" key="4">
    <source>
        <dbReference type="Proteomes" id="UP000011116"/>
    </source>
</evidence>
<reference evidence="3" key="2">
    <citation type="submission" date="2020-10" db="EMBL/GenBank/DDBJ databases">
        <authorList>
            <person name="Scholz U."/>
            <person name="Mascher M."/>
            <person name="Fiebig A."/>
        </authorList>
    </citation>
    <scope>NUCLEOTIDE SEQUENCE [LARGE SCALE GENOMIC DNA]</scope>
    <source>
        <strain evidence="3">cv. Morex</strain>
    </source>
</reference>
<dbReference type="InterPro" id="IPR000477">
    <property type="entry name" value="RT_dom"/>
</dbReference>
<evidence type="ECO:0000313" key="3">
    <source>
        <dbReference type="EnsemblPlants" id="HORVU.MOREX.r3.7HG0728170.1.CDS1"/>
    </source>
</evidence>
<protein>
    <recommendedName>
        <fullName evidence="2">Reverse transcriptase domain-containing protein</fullName>
    </recommendedName>
</protein>
<keyword evidence="4" id="KW-1185">Reference proteome</keyword>
<dbReference type="EnsemblPlants" id="HORVU.MOREX.r3.7HG0728170.1">
    <property type="protein sequence ID" value="HORVU.MOREX.r3.7HG0728170.1.CDS1"/>
    <property type="gene ID" value="HORVU.MOREX.r3.7HG0728170"/>
</dbReference>
<evidence type="ECO:0000256" key="1">
    <source>
        <dbReference type="SAM" id="MobiDB-lite"/>
    </source>
</evidence>
<sequence length="640" mass="73079">MHKAYDRVVWQFLARMMIRLGFSQDWVDLIVECVSSVQYQVRINNELSDVFVPTRGLRQGDPLSPYLFLLCVEGLSALLSHEEQAGNITGVRVCRAAPPVSHLLFAYDSLILMRADQAHATCLRQVLQDYCAASGQLVSEAKSAIFFSPCTPAQIRAEVCTTLNIMAEAVSDKYLGLPPIVGVDRSGCFQHLVERVLSRIRGWKEKLLSVGGREILLKAVIQAIPSYAMSVFKLPKEICNDITSGMSKYWWGDDEQKKHMHWFAWWKMCVPKEQGGMGFRDIHCFNLVLLAKQSWRLLCEPDSLCGRVLRARYYPDGDLLNCQLKKRSSYTWQSIWHGLQTFKKGIIWRVGDGSSINIWNDPWISSSPNKRILTPRNNIVLTKVSELIDVESRSWDEEMIRHVFWPVDAERILTIPLVIGMMMDFMSWYPDKRGSFFVKSAYHKEWEFQHGRKLRRTNTHQTSGINPIWKTLWKLRIPSKVKIHVWKSLLGAIPCYGVLANRHIKTSSQCPLCTTDCESIKHLFFQCPQVVEIWRILGLSSLIQEVCTLERDGSAVLQDLLLSKSSIRSNIADVGRGEIIATAVWYIWWERRQATNGEKVYEPAKSAHAITALAKNFYRPGGKKAGGHSPRLDTTSSWSI</sequence>